<organism evidence="3 4">
    <name type="scientific">Nitratidesulfovibrio oxamicus</name>
    <dbReference type="NCBI Taxonomy" id="32016"/>
    <lineage>
        <taxon>Bacteria</taxon>
        <taxon>Pseudomonadati</taxon>
        <taxon>Thermodesulfobacteriota</taxon>
        <taxon>Desulfovibrionia</taxon>
        <taxon>Desulfovibrionales</taxon>
        <taxon>Desulfovibrionaceae</taxon>
        <taxon>Nitratidesulfovibrio</taxon>
    </lineage>
</organism>
<dbReference type="Gene3D" id="3.40.50.2300">
    <property type="match status" value="1"/>
</dbReference>
<evidence type="ECO:0000313" key="3">
    <source>
        <dbReference type="EMBL" id="MBG3876915.1"/>
    </source>
</evidence>
<proteinExistence type="predicted"/>
<dbReference type="Proteomes" id="UP001194469">
    <property type="component" value="Unassembled WGS sequence"/>
</dbReference>
<feature type="domain" description="Phosphotyrosine protein phosphatase I" evidence="2">
    <location>
        <begin position="8"/>
        <end position="143"/>
    </location>
</feature>
<dbReference type="SMART" id="SM00226">
    <property type="entry name" value="LMWPc"/>
    <property type="match status" value="1"/>
</dbReference>
<dbReference type="EMBL" id="VRYY01000188">
    <property type="protein sequence ID" value="MBG3876915.1"/>
    <property type="molecule type" value="Genomic_DNA"/>
</dbReference>
<dbReference type="InterPro" id="IPR023485">
    <property type="entry name" value="Ptyr_pPase"/>
</dbReference>
<dbReference type="CDD" id="cd16345">
    <property type="entry name" value="LMWP_ArsC"/>
    <property type="match status" value="1"/>
</dbReference>
<keyword evidence="4" id="KW-1185">Reference proteome</keyword>
<dbReference type="Pfam" id="PF01451">
    <property type="entry name" value="LMWPc"/>
    <property type="match status" value="1"/>
</dbReference>
<dbReference type="PANTHER" id="PTHR43428:SF1">
    <property type="entry name" value="ARSENATE REDUCTASE"/>
    <property type="match status" value="1"/>
</dbReference>
<evidence type="ECO:0000313" key="4">
    <source>
        <dbReference type="Proteomes" id="UP001194469"/>
    </source>
</evidence>
<keyword evidence="1" id="KW-0059">Arsenical resistance</keyword>
<dbReference type="SUPFAM" id="SSF52788">
    <property type="entry name" value="Phosphotyrosine protein phosphatases I"/>
    <property type="match status" value="1"/>
</dbReference>
<protein>
    <submittedName>
        <fullName evidence="3">Arsenate reductase ArsC</fullName>
    </submittedName>
</protein>
<name>A0ABS0J3A5_9BACT</name>
<evidence type="ECO:0000259" key="2">
    <source>
        <dbReference type="SMART" id="SM00226"/>
    </source>
</evidence>
<evidence type="ECO:0000256" key="1">
    <source>
        <dbReference type="ARBA" id="ARBA00022849"/>
    </source>
</evidence>
<accession>A0ABS0J3A5</accession>
<dbReference type="InterPro" id="IPR036196">
    <property type="entry name" value="Ptyr_pPase_sf"/>
</dbReference>
<gene>
    <name evidence="3" type="ORF">FVW20_07780</name>
</gene>
<sequence length="150" mass="16463">MEAAMPVTRVLFICVHNSARSQMAEAFLRKHGGAAFQAESAGLEPGSINPLAIQVMREVGIDISGATARSVFDLYRQGRMFDHVVTVCAEGETQCPLFPGAVRRHHWPFDDPAALVGDEEQRMKAARTIRDAIEARVKQFVASLRDTPNA</sequence>
<dbReference type="PANTHER" id="PTHR43428">
    <property type="entry name" value="ARSENATE REDUCTASE"/>
    <property type="match status" value="1"/>
</dbReference>
<reference evidence="3 4" key="1">
    <citation type="submission" date="2019-08" db="EMBL/GenBank/DDBJ databases">
        <authorList>
            <person name="Luo N."/>
        </authorList>
    </citation>
    <scope>NUCLEOTIDE SEQUENCE [LARGE SCALE GENOMIC DNA]</scope>
    <source>
        <strain evidence="3 4">NCIMB 9442</strain>
    </source>
</reference>
<comment type="caution">
    <text evidence="3">The sequence shown here is derived from an EMBL/GenBank/DDBJ whole genome shotgun (WGS) entry which is preliminary data.</text>
</comment>